<evidence type="ECO:0000256" key="2">
    <source>
        <dbReference type="SAM" id="SignalP"/>
    </source>
</evidence>
<reference evidence="4 5" key="1">
    <citation type="journal article" date="2011" name="J. Bacteriol.">
        <title>Complete genome sequence of Amycolicicoccus subflavus DQS3-9A1T, an actinomycete isolated from crude oil-polluted soil.</title>
        <authorList>
            <person name="Cai M."/>
            <person name="Chen W.M."/>
            <person name="Nie Y."/>
            <person name="Chi C.Q."/>
            <person name="Wang Y.N."/>
            <person name="Tang Y.Q."/>
            <person name="Li G.Y."/>
            <person name="Wu X.L."/>
        </authorList>
    </citation>
    <scope>NUCLEOTIDE SEQUENCE [LARGE SCALE GENOMIC DNA]</scope>
    <source>
        <strain evidence="5">DSM 45089 / DQS3-9A1</strain>
    </source>
</reference>
<evidence type="ECO:0000313" key="5">
    <source>
        <dbReference type="Proteomes" id="UP000009235"/>
    </source>
</evidence>
<dbReference type="KEGG" id="asd:AS9A_1232"/>
<evidence type="ECO:0000256" key="1">
    <source>
        <dbReference type="SAM" id="MobiDB-lite"/>
    </source>
</evidence>
<dbReference type="EMBL" id="CP002786">
    <property type="protein sequence ID" value="AEF39684.1"/>
    <property type="molecule type" value="Genomic_DNA"/>
</dbReference>
<feature type="signal peptide" evidence="2">
    <location>
        <begin position="1"/>
        <end position="30"/>
    </location>
</feature>
<sequence length="433" mass="45725">MSLGRNAASVSTTVAVTLGGVLVASGFAGAQPCADGAGAPGGGSGGFGGISHSGADQQGPLPEMPEENPTQSVSWMTGANSPNDTFSRFGITGTDLGIMWDNGGSEDDQQLLVAFGDTVGDCRQPGGQWRSNALLRSVDTDLSDGVDLLAPGHTDSLVAASVAPEGQDFAHQIIEGLGLSGVEVTIIPTAAVAIDGKQYINYMSVREWGDHGDWRTNFSAIAVSDDNGHTWETALSTIRLNSDVSFEGVPQFDAGHENFQMHAYVRSGEYLYGLGTPPGRFGAAHLSRVAVGDILDLSAYEYWNGVSWAVEAAQSEPVIPAPVSELSVQWNEYLGKFVAMYADEPAGTIVLRTAESPEGPWSDATALIDSSDISGLYAPYIHPWSSGNTLYFAISRWSDYNVLLMRTDLDELGDGRALVAHDGINILTHVSLH</sequence>
<feature type="region of interest" description="Disordered" evidence="1">
    <location>
        <begin position="40"/>
        <end position="81"/>
    </location>
</feature>
<dbReference type="Proteomes" id="UP000009235">
    <property type="component" value="Chromosome"/>
</dbReference>
<dbReference type="RefSeq" id="WP_013806033.1">
    <property type="nucleotide sequence ID" value="NC_015564.1"/>
</dbReference>
<feature type="compositionally biased region" description="Polar residues" evidence="1">
    <location>
        <begin position="68"/>
        <end position="81"/>
    </location>
</feature>
<feature type="compositionally biased region" description="Gly residues" evidence="1">
    <location>
        <begin position="40"/>
        <end position="51"/>
    </location>
</feature>
<dbReference type="AlphaFoldDB" id="F6EEI7"/>
<keyword evidence="5" id="KW-1185">Reference proteome</keyword>
<dbReference type="STRING" id="443218.AS9A_1232"/>
<name>F6EEI7_HOYSD</name>
<dbReference type="HOGENOM" id="CLU_027566_0_0_11"/>
<dbReference type="Pfam" id="PF13810">
    <property type="entry name" value="DUF4185"/>
    <property type="match status" value="1"/>
</dbReference>
<feature type="chain" id="PRO_5003338892" description="DUF4185 domain-containing protein" evidence="2">
    <location>
        <begin position="31"/>
        <end position="433"/>
    </location>
</feature>
<accession>F6EEI7</accession>
<evidence type="ECO:0000313" key="4">
    <source>
        <dbReference type="EMBL" id="AEF39684.1"/>
    </source>
</evidence>
<keyword evidence="2" id="KW-0732">Signal</keyword>
<protein>
    <recommendedName>
        <fullName evidence="3">DUF4185 domain-containing protein</fullName>
    </recommendedName>
</protein>
<dbReference type="eggNOG" id="COG4409">
    <property type="taxonomic scope" value="Bacteria"/>
</dbReference>
<gene>
    <name evidence="4" type="ordered locus">AS9A_1232</name>
</gene>
<evidence type="ECO:0000259" key="3">
    <source>
        <dbReference type="Pfam" id="PF13810"/>
    </source>
</evidence>
<feature type="domain" description="DUF4185" evidence="3">
    <location>
        <begin position="80"/>
        <end position="406"/>
    </location>
</feature>
<proteinExistence type="predicted"/>
<dbReference type="OrthoDB" id="284233at2"/>
<organism evidence="4 5">
    <name type="scientific">Hoyosella subflava (strain DSM 45089 / JCM 17490 / NBRC 109087 / DQS3-9A1)</name>
    <name type="common">Amycolicicoccus subflavus</name>
    <dbReference type="NCBI Taxonomy" id="443218"/>
    <lineage>
        <taxon>Bacteria</taxon>
        <taxon>Bacillati</taxon>
        <taxon>Actinomycetota</taxon>
        <taxon>Actinomycetes</taxon>
        <taxon>Mycobacteriales</taxon>
        <taxon>Hoyosellaceae</taxon>
        <taxon>Hoyosella</taxon>
    </lineage>
</organism>
<dbReference type="InterPro" id="IPR025442">
    <property type="entry name" value="DUF4185"/>
</dbReference>